<dbReference type="EMBL" id="RCMK01000126">
    <property type="protein sequence ID" value="KAG2947716.1"/>
    <property type="molecule type" value="Genomic_DNA"/>
</dbReference>
<dbReference type="VEuPathDB" id="FungiDB:PC110_g17645"/>
<dbReference type="AlphaFoldDB" id="A0A8T1E674"/>
<dbReference type="Pfam" id="PF03083">
    <property type="entry name" value="MtN3_slv"/>
    <property type="match status" value="1"/>
</dbReference>
<comment type="caution">
    <text evidence="2">The sequence shown here is derived from an EMBL/GenBank/DDBJ whole genome shotgun (WGS) entry which is preliminary data.</text>
</comment>
<dbReference type="InterPro" id="IPR004316">
    <property type="entry name" value="SWEET_rpt"/>
</dbReference>
<protein>
    <submittedName>
        <fullName evidence="2">Uncharacterized protein</fullName>
    </submittedName>
</protein>
<keyword evidence="1" id="KW-0472">Membrane</keyword>
<gene>
    <name evidence="2" type="ORF">PC117_g6578</name>
</gene>
<keyword evidence="1" id="KW-0812">Transmembrane</keyword>
<evidence type="ECO:0000313" key="3">
    <source>
        <dbReference type="Proteomes" id="UP000736787"/>
    </source>
</evidence>
<feature type="transmembrane region" description="Helical" evidence="1">
    <location>
        <begin position="40"/>
        <end position="57"/>
    </location>
</feature>
<sequence>MGALEATFQVLTVISCIFVRSAPWPDFQCVYKAKTTGEMQILPVVMLFTNCVMLVSYRHLWRIHLVDSAIDAQNSDKLHSSNWYLERGSRVDDILKLLLEKDRGHTQNQYEVGVGEVDDNGDDHRVIEYWREQ</sequence>
<name>A0A8T1E674_9STRA</name>
<organism evidence="2 3">
    <name type="scientific">Phytophthora cactorum</name>
    <dbReference type="NCBI Taxonomy" id="29920"/>
    <lineage>
        <taxon>Eukaryota</taxon>
        <taxon>Sar</taxon>
        <taxon>Stramenopiles</taxon>
        <taxon>Oomycota</taxon>
        <taxon>Peronosporomycetes</taxon>
        <taxon>Peronosporales</taxon>
        <taxon>Peronosporaceae</taxon>
        <taxon>Phytophthora</taxon>
    </lineage>
</organism>
<evidence type="ECO:0000313" key="2">
    <source>
        <dbReference type="EMBL" id="KAG2947716.1"/>
    </source>
</evidence>
<dbReference type="GO" id="GO:0016020">
    <property type="term" value="C:membrane"/>
    <property type="evidence" value="ECO:0007669"/>
    <property type="project" value="InterPro"/>
</dbReference>
<proteinExistence type="predicted"/>
<evidence type="ECO:0000256" key="1">
    <source>
        <dbReference type="SAM" id="Phobius"/>
    </source>
</evidence>
<dbReference type="Proteomes" id="UP000736787">
    <property type="component" value="Unassembled WGS sequence"/>
</dbReference>
<accession>A0A8T1E674</accession>
<dbReference type="Gene3D" id="1.20.1280.290">
    <property type="match status" value="1"/>
</dbReference>
<keyword evidence="1" id="KW-1133">Transmembrane helix</keyword>
<reference evidence="2" key="1">
    <citation type="submission" date="2018-10" db="EMBL/GenBank/DDBJ databases">
        <title>Effector identification in a new, highly contiguous assembly of the strawberry crown rot pathogen Phytophthora cactorum.</title>
        <authorList>
            <person name="Armitage A.D."/>
            <person name="Nellist C.F."/>
            <person name="Bates H."/>
            <person name="Vickerstaff R.J."/>
            <person name="Harrison R.J."/>
        </authorList>
    </citation>
    <scope>NUCLEOTIDE SEQUENCE</scope>
    <source>
        <strain evidence="2">4040</strain>
    </source>
</reference>